<dbReference type="InParanoid" id="A0A1X7UJA4"/>
<dbReference type="Proteomes" id="UP000007879">
    <property type="component" value="Unassembled WGS sequence"/>
</dbReference>
<organism evidence="4">
    <name type="scientific">Amphimedon queenslandica</name>
    <name type="common">Sponge</name>
    <dbReference type="NCBI Taxonomy" id="400682"/>
    <lineage>
        <taxon>Eukaryota</taxon>
        <taxon>Metazoa</taxon>
        <taxon>Porifera</taxon>
        <taxon>Demospongiae</taxon>
        <taxon>Heteroscleromorpha</taxon>
        <taxon>Haplosclerida</taxon>
        <taxon>Niphatidae</taxon>
        <taxon>Amphimedon</taxon>
    </lineage>
</organism>
<dbReference type="InterPro" id="IPR027417">
    <property type="entry name" value="P-loop_NTPase"/>
</dbReference>
<feature type="domain" description="Sulfotransferase" evidence="3">
    <location>
        <begin position="73"/>
        <end position="316"/>
    </location>
</feature>
<accession>A0A1X7UJA4</accession>
<dbReference type="AlphaFoldDB" id="A0A1X7UJA4"/>
<dbReference type="eggNOG" id="KOG1584">
    <property type="taxonomic scope" value="Eukaryota"/>
</dbReference>
<dbReference type="GO" id="GO:0008146">
    <property type="term" value="F:sulfotransferase activity"/>
    <property type="evidence" value="ECO:0007669"/>
    <property type="project" value="InterPro"/>
</dbReference>
<reference evidence="4" key="2">
    <citation type="submission" date="2017-05" db="UniProtKB">
        <authorList>
            <consortium name="EnsemblMetazoa"/>
        </authorList>
    </citation>
    <scope>IDENTIFICATION</scope>
</reference>
<keyword evidence="2" id="KW-0808">Transferase</keyword>
<dbReference type="KEGG" id="aqu:100640839"/>
<dbReference type="Gene3D" id="3.40.50.300">
    <property type="entry name" value="P-loop containing nucleotide triphosphate hydrolases"/>
    <property type="match status" value="1"/>
</dbReference>
<evidence type="ECO:0000313" key="5">
    <source>
        <dbReference type="Proteomes" id="UP000007879"/>
    </source>
</evidence>
<evidence type="ECO:0000256" key="1">
    <source>
        <dbReference type="ARBA" id="ARBA00005771"/>
    </source>
</evidence>
<name>A0A1X7UJA4_AMPQE</name>
<evidence type="ECO:0000313" key="4">
    <source>
        <dbReference type="EnsemblMetazoa" id="Aqu2.1.27563_001"/>
    </source>
</evidence>
<evidence type="ECO:0000259" key="3">
    <source>
        <dbReference type="Pfam" id="PF00685"/>
    </source>
</evidence>
<dbReference type="OrthoDB" id="205623at2759"/>
<dbReference type="FunCoup" id="A0A1X7UJA4">
    <property type="interactions" value="5"/>
</dbReference>
<reference evidence="5" key="1">
    <citation type="journal article" date="2010" name="Nature">
        <title>The Amphimedon queenslandica genome and the evolution of animal complexity.</title>
        <authorList>
            <person name="Srivastava M."/>
            <person name="Simakov O."/>
            <person name="Chapman J."/>
            <person name="Fahey B."/>
            <person name="Gauthier M.E."/>
            <person name="Mitros T."/>
            <person name="Richards G.S."/>
            <person name="Conaco C."/>
            <person name="Dacre M."/>
            <person name="Hellsten U."/>
            <person name="Larroux C."/>
            <person name="Putnam N.H."/>
            <person name="Stanke M."/>
            <person name="Adamska M."/>
            <person name="Darling A."/>
            <person name="Degnan S.M."/>
            <person name="Oakley T.H."/>
            <person name="Plachetzki D.C."/>
            <person name="Zhai Y."/>
            <person name="Adamski M."/>
            <person name="Calcino A."/>
            <person name="Cummins S.F."/>
            <person name="Goodstein D.M."/>
            <person name="Harris C."/>
            <person name="Jackson D.J."/>
            <person name="Leys S.P."/>
            <person name="Shu S."/>
            <person name="Woodcroft B.J."/>
            <person name="Vervoort M."/>
            <person name="Kosik K.S."/>
            <person name="Manning G."/>
            <person name="Degnan B.M."/>
            <person name="Rokhsar D.S."/>
        </authorList>
    </citation>
    <scope>NUCLEOTIDE SEQUENCE [LARGE SCALE GENOMIC DNA]</scope>
</reference>
<keyword evidence="5" id="KW-1185">Reference proteome</keyword>
<dbReference type="EnsemblMetazoa" id="XM_003387716.3">
    <property type="protein sequence ID" value="XP_003387764.2"/>
    <property type="gene ID" value="LOC100640839"/>
</dbReference>
<dbReference type="Pfam" id="PF00685">
    <property type="entry name" value="Sulfotransfer_1"/>
    <property type="match status" value="1"/>
</dbReference>
<gene>
    <name evidence="4" type="primary">100640839</name>
</gene>
<dbReference type="PANTHER" id="PTHR11783">
    <property type="entry name" value="SULFOTRANSFERASE SULT"/>
    <property type="match status" value="1"/>
</dbReference>
<sequence length="322" mass="37202">MHAHNRCQYIIDDTTRSKVKIPQAGSRYCDKMTFCLGLSERRNSQNYINGIRLPSFIEKKMLEDLVDFPLQEDDLFVVTYPKSGTVWTLHLTTLIRNTSNAARSEHLVEQSMVWLEREGKEAGLALPSPRRFASHLPYHMVPGGAPARSLAKYIYVARNPKDVAVSFYYHLLRMKSIGNLEWDEFFEMFISGRTMFGPWFDHVLEWWQNKDAENILFLRYEDMKRDLPGAVRSISQFMGYDLDQATIESIAEQSSFENMKANPMANPDNSKYANHFKEDAGSFMRKGVIGDWKNHFSEEQSARFDAEFARRMAGSGLELASY</sequence>
<dbReference type="EnsemblMetazoa" id="Aqu2.1.27563_001">
    <property type="protein sequence ID" value="Aqu2.1.27563_001"/>
    <property type="gene ID" value="Aqu2.1.27563"/>
</dbReference>
<dbReference type="SUPFAM" id="SSF52540">
    <property type="entry name" value="P-loop containing nucleoside triphosphate hydrolases"/>
    <property type="match status" value="1"/>
</dbReference>
<dbReference type="InterPro" id="IPR000863">
    <property type="entry name" value="Sulfotransferase_dom"/>
</dbReference>
<proteinExistence type="inferred from homology"/>
<protein>
    <recommendedName>
        <fullName evidence="3">Sulfotransferase domain-containing protein</fullName>
    </recommendedName>
</protein>
<comment type="similarity">
    <text evidence="1">Belongs to the sulfotransferase 1 family.</text>
</comment>
<evidence type="ECO:0000256" key="2">
    <source>
        <dbReference type="ARBA" id="ARBA00022679"/>
    </source>
</evidence>